<feature type="compositionally biased region" description="Basic and acidic residues" evidence="2">
    <location>
        <begin position="803"/>
        <end position="815"/>
    </location>
</feature>
<evidence type="ECO:0000313" key="4">
    <source>
        <dbReference type="Proteomes" id="UP001237642"/>
    </source>
</evidence>
<feature type="region of interest" description="Disordered" evidence="2">
    <location>
        <begin position="942"/>
        <end position="1029"/>
    </location>
</feature>
<feature type="compositionally biased region" description="Polar residues" evidence="2">
    <location>
        <begin position="377"/>
        <end position="388"/>
    </location>
</feature>
<comment type="caution">
    <text evidence="3">The sequence shown here is derived from an EMBL/GenBank/DDBJ whole genome shotgun (WGS) entry which is preliminary data.</text>
</comment>
<protein>
    <submittedName>
        <fullName evidence="3">Uncharacterized protein</fullName>
    </submittedName>
</protein>
<evidence type="ECO:0000313" key="3">
    <source>
        <dbReference type="EMBL" id="KAK1384549.1"/>
    </source>
</evidence>
<dbReference type="Proteomes" id="UP001237642">
    <property type="component" value="Unassembled WGS sequence"/>
</dbReference>
<sequence length="1413" mass="158376">MNFEFKGVTYHVTPAIVEEALHLPVLGDSIPNNVIDSTLFEFVTKLGYNGEVKRYGNLFRKKLKKEWNFFFDTISHCFMNKTSNFDVLPSGSLKIGYSLIHYTVFDYGTFVLKALSDRKSDKLGSICFLRFFQLIFNHLCPNVTFEEDVILPIYRITENNIKSLVNSDKANGFTGNAFIPDKVRLFLQEKMPTCYGSVSDAMGQGQSHLVPDTSIPPKQSEHSTTTSTVSQKTVVVKSKKSARSDVSGRQSGSNDFSSTPLTQKKSKGGVQGVLVQKDNKVEEVEEVDVKRKLILGEDSDYEDDMVLSSKFKMNKEVADTASEAVAPSTKPQKKRKLVKSRYHIPMEKQDTDVQASSIPDESSNPDAQANPDVGSPDATSSKIVSISDSPAKASPTSRIVEISWEKRQKKLKGSSPQEPEPQCGSAAIEDPAKQEPLTQSVSEGKAEGMVTQEPFSQRENEDINIPAPQEPSFQSKDAGKLATVSGEFPDNAQGTSTIPEMEILVEDTVIEGSTQEPPTQSVEVASEPQATQEPLVETTDASISNPNSVVPNASGAPDAETILIQPLSSRPMKDPISESKDKLKRVVIPDADDSGDSDDDDSDDDNDVEKDQLATALKSSLGTNFGSSSTFMVGKATTGKDTKQDFSGPSAIDPAEQLRRHEWENEWYRFDDPVSYPCALDHASYAASLIQNEDVKNHLKATTLLSKSLKDEIDSVKIATELVRTDISNSLTKAPTAFQLRVVESQVKSLITEQSSINNRIDSLDSKVTDIQASLSLILNLLSNPDAKKGEKVSQSKCTPDLVLRKDNDDDHTANDGDDMSTHVSDSGVRTVRTLVKSQILTEEQILTGDQIPTSDQILTPGYGTLSTIPEGDEDVLIENLEDATNLFQKFKIRDGNVVTLYYTDKRVQQLFARKTVSTASEEYPDLSHEEFLIQQREIMESFNNPAPARGRGGRGRRSVRRGARRGISSSNQSMPRQTRSRGVRIEEIPEASQTSIAPDTQPIRSIIQEEDQEKDEGPQLRRRPRKSTLISNTAQIEDFNPDIVPDIAQDPAESEILQEVDLLILSTVVDSHNEEVDEEEEEEVRRREVTRTTNRDFKLYVPKLKSSNRLLWRNARRQQPRLEKSYVLEKEKDKKWKHIDTLRCDRPVNYQSGGIVTNVSSVADFSGSQRSKALWLQMFSSLKQMPHNSRGGIGHRDAEFLNMPYVDSHSLTDIGGNLTSEHLNNLLVVDIVIDCHDGTEKKEKLLYFMKDGSVKIMSIQELLVKSTKKLKYVHYLLKWKNKVCKEWSYMILSTIRRRFDEGRNYNGDYTPMYLNLKDQDVEMQRDTAVKEMSFGLKQLTLNPDAKEIAYLLVEDHSLQRSSIQNLRAAIYQINEEDEELKNLKERLIQILEDKEESLLSSFLKMNLFYQKI</sequence>
<feature type="compositionally biased region" description="Acidic residues" evidence="2">
    <location>
        <begin position="590"/>
        <end position="607"/>
    </location>
</feature>
<keyword evidence="1" id="KW-0175">Coiled coil</keyword>
<dbReference type="EMBL" id="JAUIZM010000005">
    <property type="protein sequence ID" value="KAK1384549.1"/>
    <property type="molecule type" value="Genomic_DNA"/>
</dbReference>
<feature type="compositionally biased region" description="Basic and acidic residues" evidence="2">
    <location>
        <begin position="571"/>
        <end position="581"/>
    </location>
</feature>
<organism evidence="3 4">
    <name type="scientific">Heracleum sosnowskyi</name>
    <dbReference type="NCBI Taxonomy" id="360622"/>
    <lineage>
        <taxon>Eukaryota</taxon>
        <taxon>Viridiplantae</taxon>
        <taxon>Streptophyta</taxon>
        <taxon>Embryophyta</taxon>
        <taxon>Tracheophyta</taxon>
        <taxon>Spermatophyta</taxon>
        <taxon>Magnoliopsida</taxon>
        <taxon>eudicotyledons</taxon>
        <taxon>Gunneridae</taxon>
        <taxon>Pentapetalae</taxon>
        <taxon>asterids</taxon>
        <taxon>campanulids</taxon>
        <taxon>Apiales</taxon>
        <taxon>Apiaceae</taxon>
        <taxon>Apioideae</taxon>
        <taxon>apioid superclade</taxon>
        <taxon>Tordylieae</taxon>
        <taxon>Tordyliinae</taxon>
        <taxon>Heracleum</taxon>
    </lineage>
</organism>
<feature type="compositionally biased region" description="Basic residues" evidence="2">
    <location>
        <begin position="952"/>
        <end position="965"/>
    </location>
</feature>
<accession>A0AAD8IEZ4</accession>
<feature type="compositionally biased region" description="Polar residues" evidence="2">
    <location>
        <begin position="539"/>
        <end position="551"/>
    </location>
</feature>
<feature type="region of interest" description="Disordered" evidence="2">
    <location>
        <begin position="205"/>
        <end position="270"/>
    </location>
</feature>
<evidence type="ECO:0000256" key="2">
    <source>
        <dbReference type="SAM" id="MobiDB-lite"/>
    </source>
</evidence>
<feature type="compositionally biased region" description="Polar residues" evidence="2">
    <location>
        <begin position="511"/>
        <end position="532"/>
    </location>
</feature>
<feature type="region of interest" description="Disordered" evidence="2">
    <location>
        <begin position="788"/>
        <end position="825"/>
    </location>
</feature>
<feature type="compositionally biased region" description="Polar residues" evidence="2">
    <location>
        <begin position="247"/>
        <end position="263"/>
    </location>
</feature>
<keyword evidence="4" id="KW-1185">Reference proteome</keyword>
<reference evidence="3" key="2">
    <citation type="submission" date="2023-05" db="EMBL/GenBank/DDBJ databases">
        <authorList>
            <person name="Schelkunov M.I."/>
        </authorList>
    </citation>
    <scope>NUCLEOTIDE SEQUENCE</scope>
    <source>
        <strain evidence="3">Hsosn_3</strain>
        <tissue evidence="3">Leaf</tissue>
    </source>
</reference>
<reference evidence="3" key="1">
    <citation type="submission" date="2023-02" db="EMBL/GenBank/DDBJ databases">
        <title>Genome of toxic invasive species Heracleum sosnowskyi carries increased number of genes despite the absence of recent whole-genome duplications.</title>
        <authorList>
            <person name="Schelkunov M."/>
            <person name="Shtratnikova V."/>
            <person name="Makarenko M."/>
            <person name="Klepikova A."/>
            <person name="Omelchenko D."/>
            <person name="Novikova G."/>
            <person name="Obukhova E."/>
            <person name="Bogdanov V."/>
            <person name="Penin A."/>
            <person name="Logacheva M."/>
        </authorList>
    </citation>
    <scope>NUCLEOTIDE SEQUENCE</scope>
    <source>
        <strain evidence="3">Hsosn_3</strain>
        <tissue evidence="3">Leaf</tissue>
    </source>
</reference>
<proteinExistence type="predicted"/>
<feature type="compositionally biased region" description="Basic residues" evidence="2">
    <location>
        <begin position="331"/>
        <end position="342"/>
    </location>
</feature>
<name>A0AAD8IEZ4_9APIA</name>
<feature type="coiled-coil region" evidence="1">
    <location>
        <begin position="1364"/>
        <end position="1398"/>
    </location>
</feature>
<feature type="compositionally biased region" description="Polar residues" evidence="2">
    <location>
        <begin position="352"/>
        <end position="367"/>
    </location>
</feature>
<feature type="compositionally biased region" description="Low complexity" evidence="2">
    <location>
        <begin position="223"/>
        <end position="236"/>
    </location>
</feature>
<gene>
    <name evidence="3" type="ORF">POM88_022284</name>
</gene>
<evidence type="ECO:0000256" key="1">
    <source>
        <dbReference type="SAM" id="Coils"/>
    </source>
</evidence>
<feature type="region of interest" description="Disordered" evidence="2">
    <location>
        <begin position="319"/>
        <end position="607"/>
    </location>
</feature>